<dbReference type="AlphaFoldDB" id="A0A5S9QH30"/>
<dbReference type="SUPFAM" id="SSF81301">
    <property type="entry name" value="Nucleotidyltransferase"/>
    <property type="match status" value="1"/>
</dbReference>
<sequence length="347" mass="40172">MARQYCRRHSYDWLVVEPEIFAQRATYSALRVEELRRRLSSRPETSALPGLTVFCAGSYARMEASEYSDIDLFFVYGDPDGASSRSNIDEIRLFSAVIETANNMGFPAFSNDGQYLCTRECSSILEHMGSPADDSLNLFTLRMLLLLESKCLVGDGIFDDVQRRVVSAYYRDYPDHQATFEPWFLINDIGRFWKTLLLNYEHKRNQPPEHEIQKNKQKVRNFKLKYSRMTTCFATIAALASLENSPSEEQILQIVQRTPRERLDAVRVSLPQVAEKVRAVLDQYSWFLEQTAQTEEQLRSGFEDKKHRSERFERANNYGDAMFDLISAIGESRDSADSNRLLRYLVI</sequence>
<evidence type="ECO:0000313" key="3">
    <source>
        <dbReference type="Proteomes" id="UP000430146"/>
    </source>
</evidence>
<gene>
    <name evidence="2" type="ORF">AELLOGFF_03954</name>
</gene>
<feature type="domain" description="Polymerase nucleotidyl transferase" evidence="1">
    <location>
        <begin position="34"/>
        <end position="80"/>
    </location>
</feature>
<evidence type="ECO:0000313" key="2">
    <source>
        <dbReference type="EMBL" id="CAA0117317.1"/>
    </source>
</evidence>
<protein>
    <recommendedName>
        <fullName evidence="1">Polymerase nucleotidyl transferase domain-containing protein</fullName>
    </recommendedName>
</protein>
<dbReference type="Pfam" id="PF01909">
    <property type="entry name" value="NTP_transf_2"/>
    <property type="match status" value="1"/>
</dbReference>
<reference evidence="2 3" key="1">
    <citation type="submission" date="2019-11" db="EMBL/GenBank/DDBJ databases">
        <authorList>
            <person name="Holert J."/>
        </authorList>
    </citation>
    <scope>NUCLEOTIDE SEQUENCE [LARGE SCALE GENOMIC DNA]</scope>
    <source>
        <strain evidence="2">BC8_1</strain>
    </source>
</reference>
<proteinExistence type="predicted"/>
<dbReference type="InterPro" id="IPR002934">
    <property type="entry name" value="Polymerase_NTP_transf_dom"/>
</dbReference>
<keyword evidence="3" id="KW-1185">Reference proteome</keyword>
<dbReference type="EMBL" id="CACSIP010000015">
    <property type="protein sequence ID" value="CAA0117317.1"/>
    <property type="molecule type" value="Genomic_DNA"/>
</dbReference>
<dbReference type="InterPro" id="IPR043519">
    <property type="entry name" value="NT_sf"/>
</dbReference>
<dbReference type="Proteomes" id="UP000430146">
    <property type="component" value="Unassembled WGS sequence"/>
</dbReference>
<accession>A0A5S9QH30</accession>
<name>A0A5S9QH30_MYCVN</name>
<organism evidence="2 3">
    <name type="scientific">Mycolicibacterium vanbaalenii</name>
    <name type="common">Mycobacterium vanbaalenii</name>
    <dbReference type="NCBI Taxonomy" id="110539"/>
    <lineage>
        <taxon>Bacteria</taxon>
        <taxon>Bacillati</taxon>
        <taxon>Actinomycetota</taxon>
        <taxon>Actinomycetes</taxon>
        <taxon>Mycobacteriales</taxon>
        <taxon>Mycobacteriaceae</taxon>
        <taxon>Mycolicibacterium</taxon>
    </lineage>
</organism>
<dbReference type="Gene3D" id="3.30.460.10">
    <property type="entry name" value="Beta Polymerase, domain 2"/>
    <property type="match status" value="1"/>
</dbReference>
<evidence type="ECO:0000259" key="1">
    <source>
        <dbReference type="Pfam" id="PF01909"/>
    </source>
</evidence>
<dbReference type="GO" id="GO:0016779">
    <property type="term" value="F:nucleotidyltransferase activity"/>
    <property type="evidence" value="ECO:0007669"/>
    <property type="project" value="InterPro"/>
</dbReference>